<evidence type="ECO:0000313" key="2">
    <source>
        <dbReference type="Proteomes" id="UP000827284"/>
    </source>
</evidence>
<comment type="caution">
    <text evidence="1">The sequence shown here is derived from an EMBL/GenBank/DDBJ whole genome shotgun (WGS) entry which is preliminary data.</text>
</comment>
<name>A0A9P3H477_9FUNG</name>
<dbReference type="OrthoDB" id="2354556at2759"/>
<dbReference type="Proteomes" id="UP000827284">
    <property type="component" value="Unassembled WGS sequence"/>
</dbReference>
<reference evidence="1" key="1">
    <citation type="submission" date="2021-11" db="EMBL/GenBank/DDBJ databases">
        <authorList>
            <person name="Herlambang A."/>
            <person name="Guo Y."/>
            <person name="Takashima Y."/>
            <person name="Nishizawa T."/>
        </authorList>
    </citation>
    <scope>NUCLEOTIDE SEQUENCE</scope>
    <source>
        <strain evidence="1">E1425</strain>
    </source>
</reference>
<gene>
    <name evidence="1" type="ORF">EMPS_02158</name>
</gene>
<proteinExistence type="predicted"/>
<organism evidence="1 2">
    <name type="scientific">Entomortierella parvispora</name>
    <dbReference type="NCBI Taxonomy" id="205924"/>
    <lineage>
        <taxon>Eukaryota</taxon>
        <taxon>Fungi</taxon>
        <taxon>Fungi incertae sedis</taxon>
        <taxon>Mucoromycota</taxon>
        <taxon>Mortierellomycotina</taxon>
        <taxon>Mortierellomycetes</taxon>
        <taxon>Mortierellales</taxon>
        <taxon>Mortierellaceae</taxon>
        <taxon>Entomortierella</taxon>
    </lineage>
</organism>
<dbReference type="AlphaFoldDB" id="A0A9P3H477"/>
<accession>A0A9P3H477</accession>
<sequence length="290" mass="33602">MCCNFKELELDFMSGNQYEDRFLAATLIQQTRKLLKLKIQENDYYREDQFSWGKALSQCNPNLQLRIMVCDNFEVHQLFRSNEANKMRQRQSQFDAVMSLGRAQKEEVGNGGNIEELGAIIARFTQVRESIAIMSWVCLELEHLSANFMMHEDASGDWDVAVFERLSKLTKLKILDVGCVHLEVAGMIYKAPNPGVRGLRFDLVSGLDYLAPLKDMEQLLFEDVEQYMHPDDIRWILHHWPKLTNITTELNAEWRVNRKLKSMVECIRDVTISDESDSGSDSSTDDEEYD</sequence>
<evidence type="ECO:0000313" key="1">
    <source>
        <dbReference type="EMBL" id="GJJ69809.1"/>
    </source>
</evidence>
<reference evidence="1" key="2">
    <citation type="journal article" date="2022" name="Microbiol. Resour. Announc.">
        <title>Whole-Genome Sequence of Entomortierella parvispora E1425, a Mucoromycotan Fungus Associated with Burkholderiaceae-Related Endosymbiotic Bacteria.</title>
        <authorList>
            <person name="Herlambang A."/>
            <person name="Guo Y."/>
            <person name="Takashima Y."/>
            <person name="Narisawa K."/>
            <person name="Ohta H."/>
            <person name="Nishizawa T."/>
        </authorList>
    </citation>
    <scope>NUCLEOTIDE SEQUENCE</scope>
    <source>
        <strain evidence="1">E1425</strain>
    </source>
</reference>
<dbReference type="EMBL" id="BQFW01000003">
    <property type="protein sequence ID" value="GJJ69809.1"/>
    <property type="molecule type" value="Genomic_DNA"/>
</dbReference>
<protein>
    <submittedName>
        <fullName evidence="1">Uncharacterized protein</fullName>
    </submittedName>
</protein>
<keyword evidence="2" id="KW-1185">Reference proteome</keyword>